<sequence length="235" mass="25474">MAATERRALSSPLLADRDLVCNRNNLLRCFDPTGTASKDVASRSAATAFCSSYLSIPVVMVTAARPPWAIYGFGGPDRRHRHHSRDIHCYRRRHFDNIDDHYSGAGWRADEARCCCCCCCSASQLPGTAYPGGFPEPRVLVSQNHPVHHGGGRYVTVDQHSDRDRTHDSFDDYHDPGNLGTTTTTTSVSTTTGVSCAGFEATGTFILASSPTAGEGVIYAVSDCVLLPTRHGMVH</sequence>
<dbReference type="OrthoDB" id="3545119at2759"/>
<reference evidence="4" key="1">
    <citation type="submission" date="2010-07" db="EMBL/GenBank/DDBJ databases">
        <title>The genome sequence of Gaeumannomyces graminis var. tritici strain R3-111a-1.</title>
        <authorList>
            <consortium name="The Broad Institute Genome Sequencing Platform"/>
            <person name="Ma L.-J."/>
            <person name="Dead R."/>
            <person name="Young S."/>
            <person name="Zeng Q."/>
            <person name="Koehrsen M."/>
            <person name="Alvarado L."/>
            <person name="Berlin A."/>
            <person name="Chapman S.B."/>
            <person name="Chen Z."/>
            <person name="Freedman E."/>
            <person name="Gellesch M."/>
            <person name="Goldberg J."/>
            <person name="Griggs A."/>
            <person name="Gujja S."/>
            <person name="Heilman E.R."/>
            <person name="Heiman D."/>
            <person name="Hepburn T."/>
            <person name="Howarth C."/>
            <person name="Jen D."/>
            <person name="Larson L."/>
            <person name="Mehta T."/>
            <person name="Neiman D."/>
            <person name="Pearson M."/>
            <person name="Roberts A."/>
            <person name="Saif S."/>
            <person name="Shea T."/>
            <person name="Shenoy N."/>
            <person name="Sisk P."/>
            <person name="Stolte C."/>
            <person name="Sykes S."/>
            <person name="Walk T."/>
            <person name="White J."/>
            <person name="Yandava C."/>
            <person name="Haas B."/>
            <person name="Nusbaum C."/>
            <person name="Birren B."/>
        </authorList>
    </citation>
    <scope>NUCLEOTIDE SEQUENCE [LARGE SCALE GENOMIC DNA]</scope>
    <source>
        <strain evidence="4">R3-111a-1</strain>
    </source>
</reference>
<reference evidence="3" key="5">
    <citation type="submission" date="2018-04" db="UniProtKB">
        <authorList>
            <consortium name="EnsemblFungi"/>
        </authorList>
    </citation>
    <scope>IDENTIFICATION</scope>
    <source>
        <strain evidence="3">R3-111a-1</strain>
    </source>
</reference>
<accession>J3NNU9</accession>
<reference evidence="2" key="2">
    <citation type="submission" date="2010-07" db="EMBL/GenBank/DDBJ databases">
        <authorList>
            <consortium name="The Broad Institute Genome Sequencing Platform"/>
            <consortium name="Broad Institute Genome Sequencing Center for Infectious Disease"/>
            <person name="Ma L.-J."/>
            <person name="Dead R."/>
            <person name="Young S."/>
            <person name="Zeng Q."/>
            <person name="Koehrsen M."/>
            <person name="Alvarado L."/>
            <person name="Berlin A."/>
            <person name="Chapman S.B."/>
            <person name="Chen Z."/>
            <person name="Freedman E."/>
            <person name="Gellesch M."/>
            <person name="Goldberg J."/>
            <person name="Griggs A."/>
            <person name="Gujja S."/>
            <person name="Heilman E.R."/>
            <person name="Heiman D."/>
            <person name="Hepburn T."/>
            <person name="Howarth C."/>
            <person name="Jen D."/>
            <person name="Larson L."/>
            <person name="Mehta T."/>
            <person name="Neiman D."/>
            <person name="Pearson M."/>
            <person name="Roberts A."/>
            <person name="Saif S."/>
            <person name="Shea T."/>
            <person name="Shenoy N."/>
            <person name="Sisk P."/>
            <person name="Stolte C."/>
            <person name="Sykes S."/>
            <person name="Walk T."/>
            <person name="White J."/>
            <person name="Yandava C."/>
            <person name="Haas B."/>
            <person name="Nusbaum C."/>
            <person name="Birren B."/>
        </authorList>
    </citation>
    <scope>NUCLEOTIDE SEQUENCE</scope>
    <source>
        <strain evidence="2">R3-111a-1</strain>
    </source>
</reference>
<feature type="region of interest" description="Disordered" evidence="1">
    <location>
        <begin position="163"/>
        <end position="186"/>
    </location>
</feature>
<dbReference type="VEuPathDB" id="FungiDB:GGTG_02955"/>
<evidence type="ECO:0000313" key="4">
    <source>
        <dbReference type="Proteomes" id="UP000006039"/>
    </source>
</evidence>
<protein>
    <submittedName>
        <fullName evidence="2 3">Uncharacterized protein</fullName>
    </submittedName>
</protein>
<evidence type="ECO:0000313" key="3">
    <source>
        <dbReference type="EnsemblFungi" id="EJT77852"/>
    </source>
</evidence>
<dbReference type="AlphaFoldDB" id="J3NNU9"/>
<reference evidence="3" key="4">
    <citation type="journal article" date="2015" name="G3 (Bethesda)">
        <title>Genome sequences of three phytopathogenic species of the Magnaporthaceae family of fungi.</title>
        <authorList>
            <person name="Okagaki L.H."/>
            <person name="Nunes C.C."/>
            <person name="Sailsbery J."/>
            <person name="Clay B."/>
            <person name="Brown D."/>
            <person name="John T."/>
            <person name="Oh Y."/>
            <person name="Young N."/>
            <person name="Fitzgerald M."/>
            <person name="Haas B.J."/>
            <person name="Zeng Q."/>
            <person name="Young S."/>
            <person name="Adiconis X."/>
            <person name="Fan L."/>
            <person name="Levin J.Z."/>
            <person name="Mitchell T.K."/>
            <person name="Okubara P.A."/>
            <person name="Farman M.L."/>
            <person name="Kohn L.M."/>
            <person name="Birren B."/>
            <person name="Ma L.-J."/>
            <person name="Dean R.A."/>
        </authorList>
    </citation>
    <scope>NUCLEOTIDE SEQUENCE</scope>
    <source>
        <strain evidence="3">R3-111a-1</strain>
    </source>
</reference>
<dbReference type="RefSeq" id="XP_009218997.1">
    <property type="nucleotide sequence ID" value="XM_009220733.1"/>
</dbReference>
<organism evidence="2">
    <name type="scientific">Gaeumannomyces tritici (strain R3-111a-1)</name>
    <name type="common">Wheat and barley take-all root rot fungus</name>
    <name type="synonym">Gaeumannomyces graminis var. tritici</name>
    <dbReference type="NCBI Taxonomy" id="644352"/>
    <lineage>
        <taxon>Eukaryota</taxon>
        <taxon>Fungi</taxon>
        <taxon>Dikarya</taxon>
        <taxon>Ascomycota</taxon>
        <taxon>Pezizomycotina</taxon>
        <taxon>Sordariomycetes</taxon>
        <taxon>Sordariomycetidae</taxon>
        <taxon>Magnaporthales</taxon>
        <taxon>Magnaporthaceae</taxon>
        <taxon>Gaeumannomyces</taxon>
    </lineage>
</organism>
<proteinExistence type="predicted"/>
<evidence type="ECO:0000313" key="2">
    <source>
        <dbReference type="EMBL" id="EJT77852.1"/>
    </source>
</evidence>
<dbReference type="GeneID" id="20343413"/>
<reference evidence="2" key="3">
    <citation type="submission" date="2010-09" db="EMBL/GenBank/DDBJ databases">
        <title>Annotation of Gaeumannomyces graminis var. tritici R3-111a-1.</title>
        <authorList>
            <consortium name="The Broad Institute Genome Sequencing Platform"/>
            <person name="Ma L.-J."/>
            <person name="Dead R."/>
            <person name="Young S.K."/>
            <person name="Zeng Q."/>
            <person name="Gargeya S."/>
            <person name="Fitzgerald M."/>
            <person name="Haas B."/>
            <person name="Abouelleil A."/>
            <person name="Alvarado L."/>
            <person name="Arachchi H.M."/>
            <person name="Berlin A."/>
            <person name="Brown A."/>
            <person name="Chapman S.B."/>
            <person name="Chen Z."/>
            <person name="Dunbar C."/>
            <person name="Freedman E."/>
            <person name="Gearin G."/>
            <person name="Gellesch M."/>
            <person name="Goldberg J."/>
            <person name="Griggs A."/>
            <person name="Gujja S."/>
            <person name="Heiman D."/>
            <person name="Howarth C."/>
            <person name="Larson L."/>
            <person name="Lui A."/>
            <person name="MacDonald P.J.P."/>
            <person name="Mehta T."/>
            <person name="Montmayeur A."/>
            <person name="Murphy C."/>
            <person name="Neiman D."/>
            <person name="Pearson M."/>
            <person name="Priest M."/>
            <person name="Roberts A."/>
            <person name="Saif S."/>
            <person name="Shea T."/>
            <person name="Shenoy N."/>
            <person name="Sisk P."/>
            <person name="Stolte C."/>
            <person name="Sykes S."/>
            <person name="Yandava C."/>
            <person name="Wortman J."/>
            <person name="Nusbaum C."/>
            <person name="Birren B."/>
        </authorList>
    </citation>
    <scope>NUCLEOTIDE SEQUENCE</scope>
    <source>
        <strain evidence="2">R3-111a-1</strain>
    </source>
</reference>
<gene>
    <name evidence="3" type="primary">20343413</name>
    <name evidence="2" type="ORF">GGTG_02955</name>
</gene>
<dbReference type="EMBL" id="GL385396">
    <property type="protein sequence ID" value="EJT77852.1"/>
    <property type="molecule type" value="Genomic_DNA"/>
</dbReference>
<evidence type="ECO:0000256" key="1">
    <source>
        <dbReference type="SAM" id="MobiDB-lite"/>
    </source>
</evidence>
<dbReference type="HOGENOM" id="CLU_1180286_0_0_1"/>
<dbReference type="Proteomes" id="UP000006039">
    <property type="component" value="Unassembled WGS sequence"/>
</dbReference>
<keyword evidence="4" id="KW-1185">Reference proteome</keyword>
<name>J3NNU9_GAET3</name>
<feature type="compositionally biased region" description="Basic and acidic residues" evidence="1">
    <location>
        <begin position="163"/>
        <end position="175"/>
    </location>
</feature>
<dbReference type="EnsemblFungi" id="EJT77852">
    <property type="protein sequence ID" value="EJT77852"/>
    <property type="gene ID" value="GGTG_02955"/>
</dbReference>